<keyword evidence="7" id="KW-0443">Lipid metabolism</keyword>
<dbReference type="EMBL" id="JAPTSV010000013">
    <property type="protein sequence ID" value="KAJ1521641.1"/>
    <property type="molecule type" value="Genomic_DNA"/>
</dbReference>
<keyword evidence="5" id="KW-0276">Fatty acid metabolism</keyword>
<protein>
    <recommendedName>
        <fullName evidence="14">Very-long-chain 3-oxoacyl-CoA synthase</fullName>
    </recommendedName>
</protein>
<keyword evidence="8 11" id="KW-0472">Membrane</keyword>
<evidence type="ECO:0000256" key="7">
    <source>
        <dbReference type="ARBA" id="ARBA00023098"/>
    </source>
</evidence>
<dbReference type="GO" id="GO:0006633">
    <property type="term" value="P:fatty acid biosynthetic process"/>
    <property type="evidence" value="ECO:0007669"/>
    <property type="project" value="UniProtKB-KW"/>
</dbReference>
<reference evidence="12" key="1">
    <citation type="submission" date="2022-12" db="EMBL/GenBank/DDBJ databases">
        <title>Chromosome-level genome assembly of the bean flower thrips Megalurothrips usitatus.</title>
        <authorList>
            <person name="Ma L."/>
            <person name="Liu Q."/>
            <person name="Li H."/>
            <person name="Cai W."/>
        </authorList>
    </citation>
    <scope>NUCLEOTIDE SEQUENCE</scope>
    <source>
        <strain evidence="12">Cailab_2022a</strain>
    </source>
</reference>
<evidence type="ECO:0000256" key="2">
    <source>
        <dbReference type="ARBA" id="ARBA00022516"/>
    </source>
</evidence>
<evidence type="ECO:0008006" key="14">
    <source>
        <dbReference type="Google" id="ProtNLM"/>
    </source>
</evidence>
<keyword evidence="9" id="KW-0275">Fatty acid biosynthesis</keyword>
<evidence type="ECO:0000256" key="6">
    <source>
        <dbReference type="ARBA" id="ARBA00022989"/>
    </source>
</evidence>
<dbReference type="GO" id="GO:0016020">
    <property type="term" value="C:membrane"/>
    <property type="evidence" value="ECO:0007669"/>
    <property type="project" value="UniProtKB-SubCell"/>
</dbReference>
<proteinExistence type="predicted"/>
<keyword evidence="6 11" id="KW-1133">Transmembrane helix</keyword>
<evidence type="ECO:0000256" key="8">
    <source>
        <dbReference type="ARBA" id="ARBA00023136"/>
    </source>
</evidence>
<dbReference type="GO" id="GO:0009922">
    <property type="term" value="F:fatty acid elongase activity"/>
    <property type="evidence" value="ECO:0007669"/>
    <property type="project" value="InterPro"/>
</dbReference>
<evidence type="ECO:0000256" key="9">
    <source>
        <dbReference type="ARBA" id="ARBA00023160"/>
    </source>
</evidence>
<gene>
    <name evidence="12" type="ORF">ONE63_003288</name>
</gene>
<comment type="caution">
    <text evidence="12">The sequence shown here is derived from an EMBL/GenBank/DDBJ whole genome shotgun (WGS) entry which is preliminary data.</text>
</comment>
<comment type="subcellular location">
    <subcellularLocation>
        <location evidence="1">Membrane</location>
        <topology evidence="1">Multi-pass membrane protein</topology>
    </subcellularLocation>
</comment>
<keyword evidence="3" id="KW-0808">Transferase</keyword>
<sequence>MIRTGPRLMRHRRPFNIRPLIVLYNMAMVVVNAYMVVQVRTANCDPYLNFPRAAISRTGFPPPASAGQRRLGLLRVQDRRVPGHALLHPEEEGPPHLVPARVPPLERVHALVDRRQVGAGRQHLRPRAHQLHHPRHHVFVLHCGGPGPHVPAVPLVEEVPHRAAAGAPPPPPPPPPPRLPRGPWRGPNPT</sequence>
<evidence type="ECO:0000256" key="5">
    <source>
        <dbReference type="ARBA" id="ARBA00022832"/>
    </source>
</evidence>
<feature type="compositionally biased region" description="Pro residues" evidence="10">
    <location>
        <begin position="167"/>
        <end position="190"/>
    </location>
</feature>
<organism evidence="12 13">
    <name type="scientific">Megalurothrips usitatus</name>
    <name type="common">bean blossom thrips</name>
    <dbReference type="NCBI Taxonomy" id="439358"/>
    <lineage>
        <taxon>Eukaryota</taxon>
        <taxon>Metazoa</taxon>
        <taxon>Ecdysozoa</taxon>
        <taxon>Arthropoda</taxon>
        <taxon>Hexapoda</taxon>
        <taxon>Insecta</taxon>
        <taxon>Pterygota</taxon>
        <taxon>Neoptera</taxon>
        <taxon>Paraneoptera</taxon>
        <taxon>Thysanoptera</taxon>
        <taxon>Terebrantia</taxon>
        <taxon>Thripoidea</taxon>
        <taxon>Thripidae</taxon>
        <taxon>Megalurothrips</taxon>
    </lineage>
</organism>
<keyword evidence="2" id="KW-0444">Lipid biosynthesis</keyword>
<evidence type="ECO:0000256" key="10">
    <source>
        <dbReference type="SAM" id="MobiDB-lite"/>
    </source>
</evidence>
<feature type="transmembrane region" description="Helical" evidence="11">
    <location>
        <begin position="20"/>
        <end position="37"/>
    </location>
</feature>
<keyword evidence="4 11" id="KW-0812">Transmembrane</keyword>
<dbReference type="InterPro" id="IPR002076">
    <property type="entry name" value="ELO_fam"/>
</dbReference>
<evidence type="ECO:0000256" key="3">
    <source>
        <dbReference type="ARBA" id="ARBA00022679"/>
    </source>
</evidence>
<dbReference type="AlphaFoldDB" id="A0AAV7XAJ1"/>
<evidence type="ECO:0000256" key="11">
    <source>
        <dbReference type="SAM" id="Phobius"/>
    </source>
</evidence>
<evidence type="ECO:0000313" key="12">
    <source>
        <dbReference type="EMBL" id="KAJ1521641.1"/>
    </source>
</evidence>
<dbReference type="Pfam" id="PF01151">
    <property type="entry name" value="ELO"/>
    <property type="match status" value="1"/>
</dbReference>
<name>A0AAV7XAJ1_9NEOP</name>
<evidence type="ECO:0000256" key="4">
    <source>
        <dbReference type="ARBA" id="ARBA00022692"/>
    </source>
</evidence>
<keyword evidence="13" id="KW-1185">Reference proteome</keyword>
<dbReference type="Proteomes" id="UP001075354">
    <property type="component" value="Chromosome 13"/>
</dbReference>
<evidence type="ECO:0000313" key="13">
    <source>
        <dbReference type="Proteomes" id="UP001075354"/>
    </source>
</evidence>
<accession>A0AAV7XAJ1</accession>
<feature type="region of interest" description="Disordered" evidence="10">
    <location>
        <begin position="158"/>
        <end position="190"/>
    </location>
</feature>
<evidence type="ECO:0000256" key="1">
    <source>
        <dbReference type="ARBA" id="ARBA00004141"/>
    </source>
</evidence>